<dbReference type="Proteomes" id="UP001582793">
    <property type="component" value="Unassembled WGS sequence"/>
</dbReference>
<dbReference type="EMBL" id="JBCGDC010000120">
    <property type="protein sequence ID" value="MFB6397058.1"/>
    <property type="molecule type" value="Genomic_DNA"/>
</dbReference>
<feature type="compositionally biased region" description="Low complexity" evidence="1">
    <location>
        <begin position="1"/>
        <end position="10"/>
    </location>
</feature>
<name>A0ABV5CYI1_9ACTN</name>
<keyword evidence="2" id="KW-1133">Transmembrane helix</keyword>
<reference evidence="3 4" key="1">
    <citation type="submission" date="2024-04" db="EMBL/GenBank/DDBJ databases">
        <title>Polymorphospora sp. isolated from Baiyangdian Lake in Xiong'an New Area.</title>
        <authorList>
            <person name="Zhang X."/>
            <person name="Liu J."/>
        </authorList>
    </citation>
    <scope>NUCLEOTIDE SEQUENCE [LARGE SCALE GENOMIC DNA]</scope>
    <source>
        <strain evidence="3 4">2-325</strain>
    </source>
</reference>
<keyword evidence="4" id="KW-1185">Reference proteome</keyword>
<evidence type="ECO:0000313" key="3">
    <source>
        <dbReference type="EMBL" id="MFB6397058.1"/>
    </source>
</evidence>
<evidence type="ECO:0000256" key="2">
    <source>
        <dbReference type="SAM" id="Phobius"/>
    </source>
</evidence>
<evidence type="ECO:0000313" key="4">
    <source>
        <dbReference type="Proteomes" id="UP001582793"/>
    </source>
</evidence>
<accession>A0ABV5CYI1</accession>
<feature type="non-terminal residue" evidence="3">
    <location>
        <position position="1"/>
    </location>
</feature>
<dbReference type="RefSeq" id="WP_375736276.1">
    <property type="nucleotide sequence ID" value="NZ_JBCGDC010000120.1"/>
</dbReference>
<comment type="caution">
    <text evidence="3">The sequence shown here is derived from an EMBL/GenBank/DDBJ whole genome shotgun (WGS) entry which is preliminary data.</text>
</comment>
<feature type="transmembrane region" description="Helical" evidence="2">
    <location>
        <begin position="68"/>
        <end position="88"/>
    </location>
</feature>
<organism evidence="3 4">
    <name type="scientific">Polymorphospora lycopeni</name>
    <dbReference type="NCBI Taxonomy" id="3140240"/>
    <lineage>
        <taxon>Bacteria</taxon>
        <taxon>Bacillati</taxon>
        <taxon>Actinomycetota</taxon>
        <taxon>Actinomycetes</taxon>
        <taxon>Micromonosporales</taxon>
        <taxon>Micromonosporaceae</taxon>
        <taxon>Polymorphospora</taxon>
    </lineage>
</organism>
<keyword evidence="2" id="KW-0472">Membrane</keyword>
<keyword evidence="2" id="KW-0812">Transmembrane</keyword>
<sequence length="97" mass="10481">HHASVNNPHNSPSPPNVRQGRYLYTPQPERLPTRPPRRTTDRAHLTDPITSVIIGVTVFQETIHLTPLRAIGLALASAAIAVGIYLAGTSTGSGQRR</sequence>
<feature type="region of interest" description="Disordered" evidence="1">
    <location>
        <begin position="1"/>
        <end position="44"/>
    </location>
</feature>
<gene>
    <name evidence="3" type="ORF">AAFH96_28725</name>
</gene>
<protein>
    <submittedName>
        <fullName evidence="3">Uncharacterized protein</fullName>
    </submittedName>
</protein>
<proteinExistence type="predicted"/>
<evidence type="ECO:0000256" key="1">
    <source>
        <dbReference type="SAM" id="MobiDB-lite"/>
    </source>
</evidence>